<dbReference type="GO" id="GO:0016592">
    <property type="term" value="C:mediator complex"/>
    <property type="evidence" value="ECO:0007669"/>
    <property type="project" value="TreeGrafter"/>
</dbReference>
<dbReference type="Proteomes" id="UP000095751">
    <property type="component" value="Unassembled WGS sequence"/>
</dbReference>
<dbReference type="GO" id="GO:0003713">
    <property type="term" value="F:transcription coactivator activity"/>
    <property type="evidence" value="ECO:0007669"/>
    <property type="project" value="TreeGrafter"/>
</dbReference>
<proteinExistence type="predicted"/>
<dbReference type="InterPro" id="IPR051647">
    <property type="entry name" value="Mediator_comp_sub12"/>
</dbReference>
<dbReference type="Pfam" id="PF03407">
    <property type="entry name" value="Nucleotid_trans"/>
    <property type="match status" value="1"/>
</dbReference>
<dbReference type="EMBL" id="KV784369">
    <property type="protein sequence ID" value="OEU11124.1"/>
    <property type="molecule type" value="Genomic_DNA"/>
</dbReference>
<feature type="region of interest" description="Disordered" evidence="1">
    <location>
        <begin position="291"/>
        <end position="310"/>
    </location>
</feature>
<name>A0A1E7EZ65_9STRA</name>
<feature type="compositionally biased region" description="Basic residues" evidence="1">
    <location>
        <begin position="172"/>
        <end position="191"/>
    </location>
</feature>
<dbReference type="GO" id="GO:0045944">
    <property type="term" value="P:positive regulation of transcription by RNA polymerase II"/>
    <property type="evidence" value="ECO:0007669"/>
    <property type="project" value="TreeGrafter"/>
</dbReference>
<feature type="compositionally biased region" description="Low complexity" evidence="1">
    <location>
        <begin position="139"/>
        <end position="159"/>
    </location>
</feature>
<protein>
    <recommendedName>
        <fullName evidence="2">Nucleotide-diphospho-sugar transferase domain-containing protein</fullName>
    </recommendedName>
</protein>
<keyword evidence="4" id="KW-1185">Reference proteome</keyword>
<feature type="compositionally biased region" description="Low complexity" evidence="1">
    <location>
        <begin position="192"/>
        <end position="210"/>
    </location>
</feature>
<dbReference type="OrthoDB" id="46497at2759"/>
<evidence type="ECO:0000256" key="1">
    <source>
        <dbReference type="SAM" id="MobiDB-lite"/>
    </source>
</evidence>
<feature type="compositionally biased region" description="Low complexity" evidence="1">
    <location>
        <begin position="109"/>
        <end position="123"/>
    </location>
</feature>
<evidence type="ECO:0000313" key="3">
    <source>
        <dbReference type="EMBL" id="OEU11124.1"/>
    </source>
</evidence>
<feature type="domain" description="Nucleotide-diphospho-sugar transferase" evidence="2">
    <location>
        <begin position="333"/>
        <end position="466"/>
    </location>
</feature>
<dbReference type="KEGG" id="fcy:FRACYDRAFT_246236"/>
<dbReference type="AlphaFoldDB" id="A0A1E7EZ65"/>
<accession>A0A1E7EZ65</accession>
<sequence>MIVIPTPIKNPTMMKKTTAKEPPIVISSDGSNDDVYYDQLENKQKIEQKRNNKSVVVPKSLLRSLGLILLMIIPLINEQFQTLLHLHNTSTDISSSSSYNYPLEILLGSSSRSSSSSSSRSLSTYGSVNPGADDDVVMRSSTTTKGSSSSSSRNRNSGNYYNYLNDISSKNKNNRHHKTNRNRNSHSKSNRNSKGNANQKNQKQTQTQTRQYKIVGFSDYNFKDVAIKWYARLEDLGYQEHVIIAYDNEIAEFLQKNNNEYNNSNSNRNVTDNDVNANGVAVVVAAVKTNDDDSNFNNPSGNYKKQQQQQKQQRYYRYERYILQELPNRIKKARTQRRLRKGREMMFAMRWHYILEQLQNGISILLTDVDNLFHKHIKIVDDDDDNENNNDNMGSRPSKDFYKYDVIHAYEGKSPIEIYEQIGFTVNGGMNWLQSTPYTIKFVQLLVDTCGIMCDDQIVLNHMIASKDVLDVKWDIDDGDGRQQQQQQQQQPEEILTTNKHNNGFDGLVTMSRTGRSLITNHTIKIWDRDTVFRGEANNINDCPSREKNWISMPFVDPQSKPNMSYNRRSANAFKLALYDLWDTNCGGSSSNNHT</sequence>
<organism evidence="3 4">
    <name type="scientific">Fragilariopsis cylindrus CCMP1102</name>
    <dbReference type="NCBI Taxonomy" id="635003"/>
    <lineage>
        <taxon>Eukaryota</taxon>
        <taxon>Sar</taxon>
        <taxon>Stramenopiles</taxon>
        <taxon>Ochrophyta</taxon>
        <taxon>Bacillariophyta</taxon>
        <taxon>Bacillariophyceae</taxon>
        <taxon>Bacillariophycidae</taxon>
        <taxon>Bacillariales</taxon>
        <taxon>Bacillariaceae</taxon>
        <taxon>Fragilariopsis</taxon>
    </lineage>
</organism>
<dbReference type="InParanoid" id="A0A1E7EZ65"/>
<evidence type="ECO:0000313" key="4">
    <source>
        <dbReference type="Proteomes" id="UP000095751"/>
    </source>
</evidence>
<dbReference type="InterPro" id="IPR005069">
    <property type="entry name" value="Nucl-diP-sugar_transferase"/>
</dbReference>
<reference evidence="3 4" key="1">
    <citation type="submission" date="2016-09" db="EMBL/GenBank/DDBJ databases">
        <title>Extensive genetic diversity and differential bi-allelic expression allows diatom success in the polar Southern Ocean.</title>
        <authorList>
            <consortium name="DOE Joint Genome Institute"/>
            <person name="Mock T."/>
            <person name="Otillar R.P."/>
            <person name="Strauss J."/>
            <person name="Dupont C."/>
            <person name="Frickenhaus S."/>
            <person name="Maumus F."/>
            <person name="Mcmullan M."/>
            <person name="Sanges R."/>
            <person name="Schmutz J."/>
            <person name="Toseland A."/>
            <person name="Valas R."/>
            <person name="Veluchamy A."/>
            <person name="Ward B.J."/>
            <person name="Allen A."/>
            <person name="Barry K."/>
            <person name="Falciatore A."/>
            <person name="Ferrante M."/>
            <person name="Fortunato A.E."/>
            <person name="Gloeckner G."/>
            <person name="Gruber A."/>
            <person name="Hipkin R."/>
            <person name="Janech M."/>
            <person name="Kroth P."/>
            <person name="Leese F."/>
            <person name="Lindquist E."/>
            <person name="Lyon B.R."/>
            <person name="Martin J."/>
            <person name="Mayer C."/>
            <person name="Parker M."/>
            <person name="Quesneville H."/>
            <person name="Raymond J."/>
            <person name="Uhlig C."/>
            <person name="Valentin K.U."/>
            <person name="Worden A.Z."/>
            <person name="Armbrust E.V."/>
            <person name="Bowler C."/>
            <person name="Green B."/>
            <person name="Moulton V."/>
            <person name="Van Oosterhout C."/>
            <person name="Grigoriev I."/>
        </authorList>
    </citation>
    <scope>NUCLEOTIDE SEQUENCE [LARGE SCALE GENOMIC DNA]</scope>
    <source>
        <strain evidence="3 4">CCMP1102</strain>
    </source>
</reference>
<dbReference type="PANTHER" id="PTHR46007">
    <property type="entry name" value="MEDIATOR OF RNA POLYMERASE II TRANSCRIPTION SUBUNIT 12"/>
    <property type="match status" value="1"/>
</dbReference>
<evidence type="ECO:0000259" key="2">
    <source>
        <dbReference type="Pfam" id="PF03407"/>
    </source>
</evidence>
<dbReference type="PANTHER" id="PTHR46007:SF8">
    <property type="entry name" value="C2H2-TYPE DOMAIN-CONTAINING PROTEIN"/>
    <property type="match status" value="1"/>
</dbReference>
<gene>
    <name evidence="3" type="ORF">FRACYDRAFT_246236</name>
</gene>
<feature type="region of interest" description="Disordered" evidence="1">
    <location>
        <begin position="109"/>
        <end position="210"/>
    </location>
</feature>